<reference evidence="2" key="1">
    <citation type="submission" date="2016-11" db="UniProtKB">
        <authorList>
            <consortium name="WormBaseParasite"/>
        </authorList>
    </citation>
    <scope>IDENTIFICATION</scope>
    <source>
        <strain evidence="2">KR3021</strain>
    </source>
</reference>
<dbReference type="WBParaSite" id="RSKR_0000125716.1">
    <property type="protein sequence ID" value="RSKR_0000125716.1"/>
    <property type="gene ID" value="RSKR_0000125716"/>
</dbReference>
<evidence type="ECO:0000313" key="2">
    <source>
        <dbReference type="WBParaSite" id="RSKR_0000125716.1"/>
    </source>
</evidence>
<dbReference type="Proteomes" id="UP000095286">
    <property type="component" value="Unplaced"/>
</dbReference>
<sequence length="109" mass="12276">MPENIESLALKNCKPVLESMDTKLADTFPKQFRLNQDNGEDVSLGSTIFEGLSEFEYLQINSISLFFLEKIRITYFINYINMGELNAKSMTVASGARHISEACSKAFPL</sequence>
<name>A0AC35TJG9_9BILA</name>
<organism evidence="1 2">
    <name type="scientific">Rhabditophanes sp. KR3021</name>
    <dbReference type="NCBI Taxonomy" id="114890"/>
    <lineage>
        <taxon>Eukaryota</taxon>
        <taxon>Metazoa</taxon>
        <taxon>Ecdysozoa</taxon>
        <taxon>Nematoda</taxon>
        <taxon>Chromadorea</taxon>
        <taxon>Rhabditida</taxon>
        <taxon>Tylenchina</taxon>
        <taxon>Panagrolaimomorpha</taxon>
        <taxon>Strongyloidoidea</taxon>
        <taxon>Alloionematidae</taxon>
        <taxon>Rhabditophanes</taxon>
    </lineage>
</organism>
<protein>
    <submittedName>
        <fullName evidence="2">Ovule protein</fullName>
    </submittedName>
</protein>
<accession>A0AC35TJG9</accession>
<evidence type="ECO:0000313" key="1">
    <source>
        <dbReference type="Proteomes" id="UP000095286"/>
    </source>
</evidence>
<proteinExistence type="predicted"/>